<dbReference type="Proteomes" id="UP001239111">
    <property type="component" value="Chromosome 3"/>
</dbReference>
<organism evidence="1 2">
    <name type="scientific">Eretmocerus hayati</name>
    <dbReference type="NCBI Taxonomy" id="131215"/>
    <lineage>
        <taxon>Eukaryota</taxon>
        <taxon>Metazoa</taxon>
        <taxon>Ecdysozoa</taxon>
        <taxon>Arthropoda</taxon>
        <taxon>Hexapoda</taxon>
        <taxon>Insecta</taxon>
        <taxon>Pterygota</taxon>
        <taxon>Neoptera</taxon>
        <taxon>Endopterygota</taxon>
        <taxon>Hymenoptera</taxon>
        <taxon>Apocrita</taxon>
        <taxon>Proctotrupomorpha</taxon>
        <taxon>Chalcidoidea</taxon>
        <taxon>Aphelinidae</taxon>
        <taxon>Aphelininae</taxon>
        <taxon>Eretmocerus</taxon>
    </lineage>
</organism>
<protein>
    <submittedName>
        <fullName evidence="1">Uncharacterized protein</fullName>
    </submittedName>
</protein>
<evidence type="ECO:0000313" key="2">
    <source>
        <dbReference type="Proteomes" id="UP001239111"/>
    </source>
</evidence>
<accession>A0ACC2NKS0</accession>
<name>A0ACC2NKS0_9HYME</name>
<gene>
    <name evidence="1" type="ORF">QAD02_002958</name>
</gene>
<dbReference type="EMBL" id="CM056743">
    <property type="protein sequence ID" value="KAJ8671699.1"/>
    <property type="molecule type" value="Genomic_DNA"/>
</dbReference>
<comment type="caution">
    <text evidence="1">The sequence shown here is derived from an EMBL/GenBank/DDBJ whole genome shotgun (WGS) entry which is preliminary data.</text>
</comment>
<sequence length="150" mass="16818">MELVDLSLDPVQNLTNSTLLPEASTHLQVPSTSTSESSNCVESEDFHIIHGLNSTNLNQISQLQKTRGATLFALDIQRLESKTGGKNTVLRLCVAVKRKLQLYYWKRKKKAFEEFLSEEVAGSDMSRELTVQDIPRVLAYWCGETLGLGF</sequence>
<keyword evidence="2" id="KW-1185">Reference proteome</keyword>
<evidence type="ECO:0000313" key="1">
    <source>
        <dbReference type="EMBL" id="KAJ8671699.1"/>
    </source>
</evidence>
<reference evidence="1" key="1">
    <citation type="submission" date="2023-04" db="EMBL/GenBank/DDBJ databases">
        <title>A chromosome-level genome assembly of the parasitoid wasp Eretmocerus hayati.</title>
        <authorList>
            <person name="Zhong Y."/>
            <person name="Liu S."/>
            <person name="Liu Y."/>
        </authorList>
    </citation>
    <scope>NUCLEOTIDE SEQUENCE</scope>
    <source>
        <strain evidence="1">ZJU_SS_LIU_2023</strain>
    </source>
</reference>
<proteinExistence type="predicted"/>